<dbReference type="Gene3D" id="3.40.190.10">
    <property type="entry name" value="Periplasmic binding protein-like II"/>
    <property type="match status" value="2"/>
</dbReference>
<keyword evidence="2" id="KW-1185">Reference proteome</keyword>
<protein>
    <submittedName>
        <fullName evidence="1">Substrate-binding domain-containing protein</fullName>
    </submittedName>
</protein>
<comment type="caution">
    <text evidence="1">The sequence shown here is derived from an EMBL/GenBank/DDBJ whole genome shotgun (WGS) entry which is preliminary data.</text>
</comment>
<gene>
    <name evidence="1" type="ORF">KHU32_04725</name>
</gene>
<evidence type="ECO:0000313" key="2">
    <source>
        <dbReference type="Proteomes" id="UP000766336"/>
    </source>
</evidence>
<sequence length="224" mass="23446">MSDLKLFSTLGVVSVLEELLPRLGVTVDAVYEPTKRLMERIQAGERADLAILTSEAVDELMASGVLAPGSRVDLARSYVGMAVAPGAPRPDISTVEAFRQTLQAAKTIGYSRAGASGIFFAGLLERMGLAEEVNAKATVIPAGFTGQLLLDGKVELAVQQVSELMAVPGIDILGKIPMEIQPDTIFSAGLFAGTARAAEARDFVAMIAAASVAPLYAEKGLEPV</sequence>
<name>A0ABS5Q950_9PROT</name>
<dbReference type="PANTHER" id="PTHR30632">
    <property type="entry name" value="MOLYBDATE-BINDING PERIPLASMIC PROTEIN"/>
    <property type="match status" value="1"/>
</dbReference>
<dbReference type="Pfam" id="PF13531">
    <property type="entry name" value="SBP_bac_11"/>
    <property type="match status" value="1"/>
</dbReference>
<dbReference type="Proteomes" id="UP000766336">
    <property type="component" value="Unassembled WGS sequence"/>
</dbReference>
<organism evidence="1 2">
    <name type="scientific">Roseococcus pinisoli</name>
    <dbReference type="NCBI Taxonomy" id="2835040"/>
    <lineage>
        <taxon>Bacteria</taxon>
        <taxon>Pseudomonadati</taxon>
        <taxon>Pseudomonadota</taxon>
        <taxon>Alphaproteobacteria</taxon>
        <taxon>Acetobacterales</taxon>
        <taxon>Roseomonadaceae</taxon>
        <taxon>Roseococcus</taxon>
    </lineage>
</organism>
<dbReference type="InterPro" id="IPR050682">
    <property type="entry name" value="ModA/WtpA"/>
</dbReference>
<evidence type="ECO:0000313" key="1">
    <source>
        <dbReference type="EMBL" id="MBS7810231.1"/>
    </source>
</evidence>
<proteinExistence type="predicted"/>
<dbReference type="RefSeq" id="WP_213668863.1">
    <property type="nucleotide sequence ID" value="NZ_JAHCDA010000001.1"/>
</dbReference>
<reference evidence="1 2" key="1">
    <citation type="submission" date="2021-05" db="EMBL/GenBank/DDBJ databases">
        <title>Roseococcus sp. XZZS9, whole genome shotgun sequencing project.</title>
        <authorList>
            <person name="Zhao G."/>
            <person name="Shen L."/>
        </authorList>
    </citation>
    <scope>NUCLEOTIDE SEQUENCE [LARGE SCALE GENOMIC DNA]</scope>
    <source>
        <strain evidence="1 2">XZZS9</strain>
    </source>
</reference>
<dbReference type="SUPFAM" id="SSF53850">
    <property type="entry name" value="Periplasmic binding protein-like II"/>
    <property type="match status" value="1"/>
</dbReference>
<dbReference type="EMBL" id="JAHCDA010000001">
    <property type="protein sequence ID" value="MBS7810231.1"/>
    <property type="molecule type" value="Genomic_DNA"/>
</dbReference>
<dbReference type="PANTHER" id="PTHR30632:SF11">
    <property type="entry name" value="BLR4797 PROTEIN"/>
    <property type="match status" value="1"/>
</dbReference>
<accession>A0ABS5Q950</accession>